<feature type="compositionally biased region" description="Polar residues" evidence="1">
    <location>
        <begin position="32"/>
        <end position="51"/>
    </location>
</feature>
<dbReference type="PANTHER" id="PTHR34883">
    <property type="entry name" value="SERINE-RICH PROTEIN, PUTATIVE-RELATED-RELATED"/>
    <property type="match status" value="1"/>
</dbReference>
<dbReference type="Proteomes" id="UP000186594">
    <property type="component" value="Unassembled WGS sequence"/>
</dbReference>
<dbReference type="EMBL" id="LXFE01000145">
    <property type="protein sequence ID" value="OLL26799.1"/>
    <property type="molecule type" value="Genomic_DNA"/>
</dbReference>
<reference evidence="2 3" key="1">
    <citation type="submission" date="2016-04" db="EMBL/GenBank/DDBJ databases">
        <title>Evolutionary innovation and constraint leading to complex multicellularity in the Ascomycota.</title>
        <authorList>
            <person name="Cisse O."/>
            <person name="Nguyen A."/>
            <person name="Hewitt D.A."/>
            <person name="Jedd G."/>
            <person name="Stajich J.E."/>
        </authorList>
    </citation>
    <scope>NUCLEOTIDE SEQUENCE [LARGE SCALE GENOMIC DNA]</scope>
    <source>
        <strain evidence="2 3">DAH-3</strain>
    </source>
</reference>
<dbReference type="STRING" id="1198029.A0A1U7LW02"/>
<comment type="caution">
    <text evidence="2">The sequence shown here is derived from an EMBL/GenBank/DDBJ whole genome shotgun (WGS) entry which is preliminary data.</text>
</comment>
<proteinExistence type="predicted"/>
<name>A0A1U7LW02_NEOID</name>
<accession>A0A1U7LW02</accession>
<dbReference type="AlphaFoldDB" id="A0A1U7LW02"/>
<dbReference type="Gene3D" id="2.60.40.420">
    <property type="entry name" value="Cupredoxins - blue copper proteins"/>
    <property type="match status" value="2"/>
</dbReference>
<organism evidence="2 3">
    <name type="scientific">Neolecta irregularis (strain DAH-3)</name>
    <dbReference type="NCBI Taxonomy" id="1198029"/>
    <lineage>
        <taxon>Eukaryota</taxon>
        <taxon>Fungi</taxon>
        <taxon>Dikarya</taxon>
        <taxon>Ascomycota</taxon>
        <taxon>Taphrinomycotina</taxon>
        <taxon>Neolectales</taxon>
        <taxon>Neolectaceae</taxon>
        <taxon>Neolecta</taxon>
    </lineage>
</organism>
<dbReference type="PANTHER" id="PTHR34883:SF15">
    <property type="entry name" value="EXTRACELLULAR SERINE-RICH PROTEIN"/>
    <property type="match status" value="1"/>
</dbReference>
<protein>
    <submittedName>
        <fullName evidence="2">Putative GPI-anchored cupredoxin</fullName>
    </submittedName>
</protein>
<evidence type="ECO:0000313" key="3">
    <source>
        <dbReference type="Proteomes" id="UP000186594"/>
    </source>
</evidence>
<dbReference type="OrthoDB" id="1921208at2759"/>
<dbReference type="OMA" id="TSPIWAY"/>
<sequence>MRLYILIGAAGMISALPHSRVLNKRDSDESPYGNSNSFDSEQGDENPSNPVVQFGIGQAGNSSYGTVVQSGIGQAVTVGGDAGLGFSPSSIHASIGDVIEFVFQKKNHTLTQSTFGSPCTALPGGVDSGFRPNPDGTANPAPTFQYTVETMDPSWWFCKQGNHCQQGMVFAINPTVSNIDENKTLNAFQKKAMSRGDDTENTLPDVLPQDTSHTGLLVATVHTVTVGGDAGLVYTPSSVNAATGDIIRFIFEKQNHTVTQSTFASPCSPIEDGIDSGYRANPNNTILPAPVFEYIVTDSDSKWWYCGQHDHCARGMVFAINPTPERTIDMFIKAAMAIGGSSLSKEYPDSSGQRYTSENTDHGCKGTTSAPFGGILATTFKT</sequence>
<dbReference type="InterPro" id="IPR052953">
    <property type="entry name" value="Ser-rich/MCO-related"/>
</dbReference>
<gene>
    <name evidence="2" type="ORF">NEOLI_001495</name>
</gene>
<evidence type="ECO:0000313" key="2">
    <source>
        <dbReference type="EMBL" id="OLL26799.1"/>
    </source>
</evidence>
<keyword evidence="3" id="KW-1185">Reference proteome</keyword>
<evidence type="ECO:0000256" key="1">
    <source>
        <dbReference type="SAM" id="MobiDB-lite"/>
    </source>
</evidence>
<feature type="region of interest" description="Disordered" evidence="1">
    <location>
        <begin position="24"/>
        <end position="55"/>
    </location>
</feature>
<dbReference type="InterPro" id="IPR008972">
    <property type="entry name" value="Cupredoxin"/>
</dbReference>
<dbReference type="CDD" id="cd00920">
    <property type="entry name" value="Cupredoxin"/>
    <property type="match status" value="2"/>
</dbReference>
<dbReference type="SUPFAM" id="SSF49503">
    <property type="entry name" value="Cupredoxins"/>
    <property type="match status" value="2"/>
</dbReference>